<name>A0A2U2PAB1_9SPHI</name>
<sequence>MKTRLNLTIDESVLARVKSYAESKKISISELVERYFKSLSKPEKQKNIFEMVDDLPASSFDVNIDLKNAFYEDQAEKYGA</sequence>
<proteinExistence type="predicted"/>
<protein>
    <recommendedName>
        <fullName evidence="3">Antitoxin</fullName>
    </recommendedName>
</protein>
<dbReference type="OrthoDB" id="678344at2"/>
<dbReference type="CDD" id="cd21631">
    <property type="entry name" value="RHH_CopG_NikR-like"/>
    <property type="match status" value="1"/>
</dbReference>
<evidence type="ECO:0000313" key="2">
    <source>
        <dbReference type="Proteomes" id="UP000245647"/>
    </source>
</evidence>
<dbReference type="Pfam" id="PF19891">
    <property type="entry name" value="DUF6364"/>
    <property type="match status" value="1"/>
</dbReference>
<organism evidence="1 2">
    <name type="scientific">Pararcticibacter amylolyticus</name>
    <dbReference type="NCBI Taxonomy" id="2173175"/>
    <lineage>
        <taxon>Bacteria</taxon>
        <taxon>Pseudomonadati</taxon>
        <taxon>Bacteroidota</taxon>
        <taxon>Sphingobacteriia</taxon>
        <taxon>Sphingobacteriales</taxon>
        <taxon>Sphingobacteriaceae</taxon>
        <taxon>Pararcticibacter</taxon>
    </lineage>
</organism>
<gene>
    <name evidence="1" type="ORF">DDR33_22930</name>
</gene>
<dbReference type="Proteomes" id="UP000245647">
    <property type="component" value="Unassembled WGS sequence"/>
</dbReference>
<evidence type="ECO:0008006" key="3">
    <source>
        <dbReference type="Google" id="ProtNLM"/>
    </source>
</evidence>
<dbReference type="AlphaFoldDB" id="A0A2U2PAB1"/>
<reference evidence="1 2" key="1">
    <citation type="submission" date="2018-04" db="EMBL/GenBank/DDBJ databases">
        <title>Pedobacter chongqingensis sp. nov., isolated from a rottenly hemp rope.</title>
        <authorList>
            <person name="Cai Y."/>
        </authorList>
    </citation>
    <scope>NUCLEOTIDE SEQUENCE [LARGE SCALE GENOMIC DNA]</scope>
    <source>
        <strain evidence="1 2">FJ4-8</strain>
    </source>
</reference>
<comment type="caution">
    <text evidence="1">The sequence shown here is derived from an EMBL/GenBank/DDBJ whole genome shotgun (WGS) entry which is preliminary data.</text>
</comment>
<evidence type="ECO:0000313" key="1">
    <source>
        <dbReference type="EMBL" id="PWG78331.1"/>
    </source>
</evidence>
<accession>A0A2U2PAB1</accession>
<dbReference type="RefSeq" id="WP_109418137.1">
    <property type="nucleotide sequence ID" value="NZ_QEAS01000027.1"/>
</dbReference>
<keyword evidence="2" id="KW-1185">Reference proteome</keyword>
<dbReference type="EMBL" id="QEAS01000027">
    <property type="protein sequence ID" value="PWG78331.1"/>
    <property type="molecule type" value="Genomic_DNA"/>
</dbReference>
<dbReference type="InterPro" id="IPR045944">
    <property type="entry name" value="DUF6364"/>
</dbReference>